<dbReference type="EMBL" id="FOTW01000011">
    <property type="protein sequence ID" value="SFM04890.1"/>
    <property type="molecule type" value="Genomic_DNA"/>
</dbReference>
<evidence type="ECO:0000313" key="3">
    <source>
        <dbReference type="EMBL" id="SFM04890.1"/>
    </source>
</evidence>
<accession>A0A1I4MP59</accession>
<reference evidence="3 4" key="1">
    <citation type="submission" date="2016-10" db="EMBL/GenBank/DDBJ databases">
        <authorList>
            <person name="de Groot N.N."/>
        </authorList>
    </citation>
    <scope>NUCLEOTIDE SEQUENCE [LARGE SCALE GENOMIC DNA]</scope>
    <source>
        <strain evidence="3 4">ATCC 43154</strain>
    </source>
</reference>
<dbReference type="RefSeq" id="WP_093387923.1">
    <property type="nucleotide sequence ID" value="NZ_FOTW01000011.1"/>
</dbReference>
<dbReference type="InterPro" id="IPR007055">
    <property type="entry name" value="BON_dom"/>
</dbReference>
<protein>
    <submittedName>
        <fullName evidence="3">Hyperosmotically inducible protein</fullName>
    </submittedName>
</protein>
<evidence type="ECO:0000256" key="1">
    <source>
        <dbReference type="SAM" id="SignalP"/>
    </source>
</evidence>
<dbReference type="Pfam" id="PF04972">
    <property type="entry name" value="BON"/>
    <property type="match status" value="1"/>
</dbReference>
<sequence length="108" mass="10595">MMNSKLIARLLATAALSTAALAAAPAFAVPQAEAAMAGATKASSDTTDAAITAQIKSALGEKIGVSTKEGVVVLSGSVANTEVGTKVIQVASAVPGVKEVKSELTVAK</sequence>
<dbReference type="Gene3D" id="3.30.1340.30">
    <property type="match status" value="1"/>
</dbReference>
<feature type="domain" description="BON" evidence="2">
    <location>
        <begin position="39"/>
        <end position="108"/>
    </location>
</feature>
<dbReference type="OrthoDB" id="8781765at2"/>
<feature type="chain" id="PRO_5011453374" evidence="1">
    <location>
        <begin position="29"/>
        <end position="108"/>
    </location>
</feature>
<dbReference type="PROSITE" id="PS50914">
    <property type="entry name" value="BON"/>
    <property type="match status" value="1"/>
</dbReference>
<dbReference type="STRING" id="758825.SAMN02982985_02527"/>
<keyword evidence="1" id="KW-0732">Signal</keyword>
<organism evidence="3 4">
    <name type="scientific">Rugamonas rubra</name>
    <dbReference type="NCBI Taxonomy" id="758825"/>
    <lineage>
        <taxon>Bacteria</taxon>
        <taxon>Pseudomonadati</taxon>
        <taxon>Pseudomonadota</taxon>
        <taxon>Betaproteobacteria</taxon>
        <taxon>Burkholderiales</taxon>
        <taxon>Oxalobacteraceae</taxon>
        <taxon>Telluria group</taxon>
        <taxon>Rugamonas</taxon>
    </lineage>
</organism>
<keyword evidence="4" id="KW-1185">Reference proteome</keyword>
<dbReference type="Proteomes" id="UP000199470">
    <property type="component" value="Unassembled WGS sequence"/>
</dbReference>
<name>A0A1I4MP59_9BURK</name>
<dbReference type="AlphaFoldDB" id="A0A1I4MP59"/>
<evidence type="ECO:0000313" key="4">
    <source>
        <dbReference type="Proteomes" id="UP000199470"/>
    </source>
</evidence>
<evidence type="ECO:0000259" key="2">
    <source>
        <dbReference type="PROSITE" id="PS50914"/>
    </source>
</evidence>
<proteinExistence type="predicted"/>
<feature type="signal peptide" evidence="1">
    <location>
        <begin position="1"/>
        <end position="28"/>
    </location>
</feature>
<gene>
    <name evidence="3" type="ORF">SAMN02982985_02527</name>
</gene>